<organism evidence="8">
    <name type="scientific">Fagus sylvatica</name>
    <name type="common">Beechnut</name>
    <dbReference type="NCBI Taxonomy" id="28930"/>
    <lineage>
        <taxon>Eukaryota</taxon>
        <taxon>Viridiplantae</taxon>
        <taxon>Streptophyta</taxon>
        <taxon>Embryophyta</taxon>
        <taxon>Tracheophyta</taxon>
        <taxon>Spermatophyta</taxon>
        <taxon>Magnoliopsida</taxon>
        <taxon>eudicotyledons</taxon>
        <taxon>Gunneridae</taxon>
        <taxon>Pentapetalae</taxon>
        <taxon>rosids</taxon>
        <taxon>fabids</taxon>
        <taxon>Fagales</taxon>
        <taxon>Fagaceae</taxon>
        <taxon>Fagus</taxon>
    </lineage>
</organism>
<dbReference type="PANTHER" id="PTHR10314">
    <property type="entry name" value="CYSTATHIONINE BETA-SYNTHASE"/>
    <property type="match status" value="1"/>
</dbReference>
<evidence type="ECO:0000259" key="7">
    <source>
        <dbReference type="Pfam" id="PF00291"/>
    </source>
</evidence>
<dbReference type="Pfam" id="PF00291">
    <property type="entry name" value="PALP"/>
    <property type="match status" value="1"/>
</dbReference>
<comment type="similarity">
    <text evidence="2">Belongs to the cysteine synthase/cystathionine beta-synthase family.</text>
</comment>
<dbReference type="SUPFAM" id="SSF53686">
    <property type="entry name" value="Tryptophan synthase beta subunit-like PLP-dependent enzymes"/>
    <property type="match status" value="1"/>
</dbReference>
<dbReference type="AlphaFoldDB" id="A0A2N9H748"/>
<sequence length="274" mass="29163">MAAVKGYKLILTLPASMSLERKMIPRAFGAEVHLTDPTKGFPGVIEKANELRSNILNSHILQQFENPADPKVHYETTGPEIWRDSGGKVDALVAGIGTGGTVTGMGNFLKEKNPDIKVYGVEPAESAVLNGGQPGQLTLCSCLDVFTPGAHLIQGIGAGIVPPILDMNMLDEVIEVSSEEAINTAKLLALKEGLLVGISSGAAMAAAIKLAKRPENAGKLLVVILASSGERDLSSVLFDSIRHEAEKMTFDCGADTRYKPPITQTYSRRPKTDV</sequence>
<reference evidence="8" key="1">
    <citation type="submission" date="2018-02" db="EMBL/GenBank/DDBJ databases">
        <authorList>
            <person name="Cohen D.B."/>
            <person name="Kent A.D."/>
        </authorList>
    </citation>
    <scope>NUCLEOTIDE SEQUENCE</scope>
</reference>
<keyword evidence="4" id="KW-0808">Transferase</keyword>
<dbReference type="FunFam" id="3.40.50.1100:FF:000006">
    <property type="entry name" value="Cysteine synthase"/>
    <property type="match status" value="1"/>
</dbReference>
<evidence type="ECO:0000256" key="1">
    <source>
        <dbReference type="ARBA" id="ARBA00001933"/>
    </source>
</evidence>
<feature type="domain" description="Tryptophan synthase beta chain-like PALP" evidence="7">
    <location>
        <begin position="1"/>
        <end position="225"/>
    </location>
</feature>
<proteinExistence type="inferred from homology"/>
<keyword evidence="5" id="KW-0663">Pyridoxal phosphate</keyword>
<dbReference type="Gene3D" id="3.40.50.1100">
    <property type="match status" value="2"/>
</dbReference>
<dbReference type="InterPro" id="IPR050214">
    <property type="entry name" value="Cys_Synth/Cystath_Beta-Synth"/>
</dbReference>
<protein>
    <recommendedName>
        <fullName evidence="7">Tryptophan synthase beta chain-like PALP domain-containing protein</fullName>
    </recommendedName>
</protein>
<name>A0A2N9H748_FAGSY</name>
<gene>
    <name evidence="8" type="ORF">FSB_LOCUS35627</name>
</gene>
<evidence type="ECO:0000256" key="4">
    <source>
        <dbReference type="ARBA" id="ARBA00022679"/>
    </source>
</evidence>
<keyword evidence="6" id="KW-0198">Cysteine biosynthesis</keyword>
<dbReference type="InterPro" id="IPR036052">
    <property type="entry name" value="TrpB-like_PALP_sf"/>
</dbReference>
<evidence type="ECO:0000256" key="3">
    <source>
        <dbReference type="ARBA" id="ARBA00022605"/>
    </source>
</evidence>
<evidence type="ECO:0000256" key="2">
    <source>
        <dbReference type="ARBA" id="ARBA00007103"/>
    </source>
</evidence>
<dbReference type="GO" id="GO:0019344">
    <property type="term" value="P:cysteine biosynthetic process"/>
    <property type="evidence" value="ECO:0007669"/>
    <property type="project" value="UniProtKB-KW"/>
</dbReference>
<dbReference type="GO" id="GO:0016740">
    <property type="term" value="F:transferase activity"/>
    <property type="evidence" value="ECO:0007669"/>
    <property type="project" value="UniProtKB-KW"/>
</dbReference>
<keyword evidence="3" id="KW-0028">Amino-acid biosynthesis</keyword>
<dbReference type="InterPro" id="IPR001926">
    <property type="entry name" value="TrpB-like_PALP"/>
</dbReference>
<comment type="cofactor">
    <cofactor evidence="1">
        <name>pyridoxal 5'-phosphate</name>
        <dbReference type="ChEBI" id="CHEBI:597326"/>
    </cofactor>
</comment>
<accession>A0A2N9H748</accession>
<evidence type="ECO:0000256" key="6">
    <source>
        <dbReference type="ARBA" id="ARBA00023192"/>
    </source>
</evidence>
<dbReference type="CDD" id="cd01561">
    <property type="entry name" value="CBS_like"/>
    <property type="match status" value="1"/>
</dbReference>
<evidence type="ECO:0000313" key="8">
    <source>
        <dbReference type="EMBL" id="SPD07745.1"/>
    </source>
</evidence>
<dbReference type="EMBL" id="OIVN01002957">
    <property type="protein sequence ID" value="SPD07745.1"/>
    <property type="molecule type" value="Genomic_DNA"/>
</dbReference>
<evidence type="ECO:0000256" key="5">
    <source>
        <dbReference type="ARBA" id="ARBA00022898"/>
    </source>
</evidence>